<reference evidence="2 3" key="1">
    <citation type="submission" date="2024-03" db="EMBL/GenBank/DDBJ databases">
        <title>Complete genome sequence of the green alga Chloropicon roscoffensis RCC1871.</title>
        <authorList>
            <person name="Lemieux C."/>
            <person name="Pombert J.-F."/>
            <person name="Otis C."/>
            <person name="Turmel M."/>
        </authorList>
    </citation>
    <scope>NUCLEOTIDE SEQUENCE [LARGE SCALE GENOMIC DNA]</scope>
    <source>
        <strain evidence="2 3">RCC1871</strain>
    </source>
</reference>
<keyword evidence="1" id="KW-0175">Coiled coil</keyword>
<sequence length="104" mass="12041">MAEGEGNQLDSVMQFETKQLQELQQSRNELLSRVANLKKDLQDWRTKLDNQVKTYRTELGDLRTTLNQEVEQLRTEFQGLRSTLNQQLEATANLASVEDEDAKE</sequence>
<keyword evidence="3" id="KW-1185">Reference proteome</keyword>
<evidence type="ECO:0000256" key="1">
    <source>
        <dbReference type="SAM" id="Coils"/>
    </source>
</evidence>
<dbReference type="Gene3D" id="1.20.58.130">
    <property type="match status" value="1"/>
</dbReference>
<protein>
    <submittedName>
        <fullName evidence="2">Uncharacterized protein</fullName>
    </submittedName>
</protein>
<gene>
    <name evidence="2" type="ORF">HKI87_03g24380</name>
</gene>
<feature type="coiled-coil region" evidence="1">
    <location>
        <begin position="13"/>
        <end position="90"/>
    </location>
</feature>
<organism evidence="2 3">
    <name type="scientific">Chloropicon roscoffensis</name>
    <dbReference type="NCBI Taxonomy" id="1461544"/>
    <lineage>
        <taxon>Eukaryota</taxon>
        <taxon>Viridiplantae</taxon>
        <taxon>Chlorophyta</taxon>
        <taxon>Chloropicophyceae</taxon>
        <taxon>Chloropicales</taxon>
        <taxon>Chloropicaceae</taxon>
        <taxon>Chloropicon</taxon>
    </lineage>
</organism>
<dbReference type="EMBL" id="CP151503">
    <property type="protein sequence ID" value="WZN60904.1"/>
    <property type="molecule type" value="Genomic_DNA"/>
</dbReference>
<dbReference type="Proteomes" id="UP001472866">
    <property type="component" value="Chromosome 03"/>
</dbReference>
<proteinExistence type="predicted"/>
<dbReference type="AlphaFoldDB" id="A0AAX4P573"/>
<evidence type="ECO:0000313" key="2">
    <source>
        <dbReference type="EMBL" id="WZN60904.1"/>
    </source>
</evidence>
<dbReference type="SUPFAM" id="SSF58113">
    <property type="entry name" value="Apolipoprotein A-I"/>
    <property type="match status" value="1"/>
</dbReference>
<name>A0AAX4P573_9CHLO</name>
<evidence type="ECO:0000313" key="3">
    <source>
        <dbReference type="Proteomes" id="UP001472866"/>
    </source>
</evidence>
<dbReference type="PANTHER" id="PTHR34681">
    <property type="entry name" value="UVEAL AUTOANTIGEN WITH COILED-COIL/ANKYRIN"/>
    <property type="match status" value="1"/>
</dbReference>
<dbReference type="PANTHER" id="PTHR34681:SF2">
    <property type="entry name" value="UVEAL AUTOANTIGEN WITH COILED-COIL_ANKYRIN"/>
    <property type="match status" value="1"/>
</dbReference>
<accession>A0AAX4P573</accession>